<sequence length="332" mass="37930">MSTTDLQKEISLVKQSYEDNKSTLGYNELFIKYLGKKGQVNKLFNKISLLGKDEKLSPLKSVNEIKDFIETDIKSIKTSSIDESKDDQNMYLPVKASETGNLHPITAVTRNLNQFFHYYGFSVYDGPEIETDYYNFEMMGVPADHPARELQDTFYLREPDILLRTQASSIEARELEKQNPPIRFVSAGKVFRNETTNKSNASIFHHYQGVCVDKDITMANLKWIFDKSLKYILGPDTVIRFRAKYYPEVEPGMSPDIKCTFCNGKGCEICKFRGWIEIAGGGMIHPNTLEKAGIDSKIYSGFAFGWGLDRIAMTKYDIRDIRLLFNGSIVYV</sequence>
<keyword evidence="3" id="KW-0547">Nucleotide-binding</keyword>
<dbReference type="CDD" id="cd00496">
    <property type="entry name" value="PheRS_alpha_core"/>
    <property type="match status" value="1"/>
</dbReference>
<dbReference type="InterPro" id="IPR004188">
    <property type="entry name" value="Phe-tRNA_ligase_II_N"/>
</dbReference>
<evidence type="ECO:0000256" key="3">
    <source>
        <dbReference type="ARBA" id="ARBA00022741"/>
    </source>
</evidence>
<comment type="catalytic activity">
    <reaction evidence="7">
        <text>tRNA(Phe) + L-phenylalanine + ATP = L-phenylalanyl-tRNA(Phe) + AMP + diphosphate + H(+)</text>
        <dbReference type="Rhea" id="RHEA:19413"/>
        <dbReference type="Rhea" id="RHEA-COMP:9668"/>
        <dbReference type="Rhea" id="RHEA-COMP:9699"/>
        <dbReference type="ChEBI" id="CHEBI:15378"/>
        <dbReference type="ChEBI" id="CHEBI:30616"/>
        <dbReference type="ChEBI" id="CHEBI:33019"/>
        <dbReference type="ChEBI" id="CHEBI:58095"/>
        <dbReference type="ChEBI" id="CHEBI:78442"/>
        <dbReference type="ChEBI" id="CHEBI:78531"/>
        <dbReference type="ChEBI" id="CHEBI:456215"/>
        <dbReference type="EC" id="6.1.1.20"/>
    </reaction>
</comment>
<evidence type="ECO:0000256" key="7">
    <source>
        <dbReference type="ARBA" id="ARBA00049255"/>
    </source>
</evidence>
<dbReference type="PANTHER" id="PTHR11538:SF41">
    <property type="entry name" value="PHENYLALANINE--TRNA LIGASE, MITOCHONDRIAL"/>
    <property type="match status" value="1"/>
</dbReference>
<proteinExistence type="predicted"/>
<evidence type="ECO:0000256" key="4">
    <source>
        <dbReference type="ARBA" id="ARBA00022840"/>
    </source>
</evidence>
<evidence type="ECO:0000256" key="5">
    <source>
        <dbReference type="ARBA" id="ARBA00022917"/>
    </source>
</evidence>
<gene>
    <name evidence="9" type="ORF">A2982_02575</name>
</gene>
<dbReference type="EC" id="6.1.1.20" evidence="1"/>
<keyword evidence="6" id="KW-0030">Aminoacyl-tRNA synthetase</keyword>
<protein>
    <recommendedName>
        <fullName evidence="1">phenylalanine--tRNA ligase</fullName>
        <ecNumber evidence="1">6.1.1.20</ecNumber>
    </recommendedName>
</protein>
<dbReference type="GO" id="GO:0005737">
    <property type="term" value="C:cytoplasm"/>
    <property type="evidence" value="ECO:0007669"/>
    <property type="project" value="InterPro"/>
</dbReference>
<dbReference type="SUPFAM" id="SSF55681">
    <property type="entry name" value="Class II aaRS and biotin synthetases"/>
    <property type="match status" value="1"/>
</dbReference>
<dbReference type="GO" id="GO:0005524">
    <property type="term" value="F:ATP binding"/>
    <property type="evidence" value="ECO:0007669"/>
    <property type="project" value="UniProtKB-KW"/>
</dbReference>
<dbReference type="EMBL" id="MEVH01000011">
    <property type="protein sequence ID" value="OGC51884.1"/>
    <property type="molecule type" value="Genomic_DNA"/>
</dbReference>
<dbReference type="GO" id="GO:0000049">
    <property type="term" value="F:tRNA binding"/>
    <property type="evidence" value="ECO:0007669"/>
    <property type="project" value="InterPro"/>
</dbReference>
<dbReference type="PANTHER" id="PTHR11538">
    <property type="entry name" value="PHENYLALANYL-TRNA SYNTHETASE"/>
    <property type="match status" value="1"/>
</dbReference>
<keyword evidence="4" id="KW-0067">ATP-binding</keyword>
<dbReference type="Pfam" id="PF02912">
    <property type="entry name" value="Phe_tRNA-synt_N"/>
    <property type="match status" value="1"/>
</dbReference>
<keyword evidence="2" id="KW-0436">Ligase</keyword>
<dbReference type="Gene3D" id="3.30.930.10">
    <property type="entry name" value="Bira Bifunctional Protein, Domain 2"/>
    <property type="match status" value="1"/>
</dbReference>
<dbReference type="InterPro" id="IPR002319">
    <property type="entry name" value="Phenylalanyl-tRNA_Synthase"/>
</dbReference>
<dbReference type="Proteomes" id="UP000178771">
    <property type="component" value="Unassembled WGS sequence"/>
</dbReference>
<organism evidence="9 10">
    <name type="scientific">candidate division WWE3 bacterium RIFCSPLOWO2_01_FULL_39_13</name>
    <dbReference type="NCBI Taxonomy" id="1802624"/>
    <lineage>
        <taxon>Bacteria</taxon>
        <taxon>Katanobacteria</taxon>
    </lineage>
</organism>
<dbReference type="GO" id="GO:0004826">
    <property type="term" value="F:phenylalanine-tRNA ligase activity"/>
    <property type="evidence" value="ECO:0007669"/>
    <property type="project" value="UniProtKB-EC"/>
</dbReference>
<comment type="caution">
    <text evidence="9">The sequence shown here is derived from an EMBL/GenBank/DDBJ whole genome shotgun (WGS) entry which is preliminary data.</text>
</comment>
<dbReference type="InterPro" id="IPR045864">
    <property type="entry name" value="aa-tRNA-synth_II/BPL/LPL"/>
</dbReference>
<evidence type="ECO:0000313" key="9">
    <source>
        <dbReference type="EMBL" id="OGC51884.1"/>
    </source>
</evidence>
<keyword evidence="5" id="KW-0648">Protein biosynthesis</keyword>
<reference evidence="9 10" key="1">
    <citation type="journal article" date="2016" name="Nat. Commun.">
        <title>Thousands of microbial genomes shed light on interconnected biogeochemical processes in an aquifer system.</title>
        <authorList>
            <person name="Anantharaman K."/>
            <person name="Brown C.T."/>
            <person name="Hug L.A."/>
            <person name="Sharon I."/>
            <person name="Castelle C.J."/>
            <person name="Probst A.J."/>
            <person name="Thomas B.C."/>
            <person name="Singh A."/>
            <person name="Wilkins M.J."/>
            <person name="Karaoz U."/>
            <person name="Brodie E.L."/>
            <person name="Williams K.H."/>
            <person name="Hubbard S.S."/>
            <person name="Banfield J.F."/>
        </authorList>
    </citation>
    <scope>NUCLEOTIDE SEQUENCE [LARGE SCALE GENOMIC DNA]</scope>
</reference>
<dbReference type="AlphaFoldDB" id="A0A1F4V3U2"/>
<accession>A0A1F4V3U2</accession>
<dbReference type="GO" id="GO:0006432">
    <property type="term" value="P:phenylalanyl-tRNA aminoacylation"/>
    <property type="evidence" value="ECO:0007669"/>
    <property type="project" value="InterPro"/>
</dbReference>
<dbReference type="PROSITE" id="PS50862">
    <property type="entry name" value="AA_TRNA_LIGASE_II"/>
    <property type="match status" value="1"/>
</dbReference>
<evidence type="ECO:0000313" key="10">
    <source>
        <dbReference type="Proteomes" id="UP000178771"/>
    </source>
</evidence>
<feature type="domain" description="Aminoacyl-transfer RNA synthetases class-II family profile" evidence="8">
    <location>
        <begin position="106"/>
        <end position="313"/>
    </location>
</feature>
<evidence type="ECO:0000256" key="1">
    <source>
        <dbReference type="ARBA" id="ARBA00012814"/>
    </source>
</evidence>
<dbReference type="STRING" id="1802624.A2982_02575"/>
<dbReference type="Pfam" id="PF01409">
    <property type="entry name" value="tRNA-synt_2d"/>
    <property type="match status" value="1"/>
</dbReference>
<evidence type="ECO:0000256" key="6">
    <source>
        <dbReference type="ARBA" id="ARBA00023146"/>
    </source>
</evidence>
<evidence type="ECO:0000259" key="8">
    <source>
        <dbReference type="PROSITE" id="PS50862"/>
    </source>
</evidence>
<name>A0A1F4V3U2_UNCKA</name>
<evidence type="ECO:0000256" key="2">
    <source>
        <dbReference type="ARBA" id="ARBA00022598"/>
    </source>
</evidence>
<dbReference type="InterPro" id="IPR006195">
    <property type="entry name" value="aa-tRNA-synth_II"/>
</dbReference>